<proteinExistence type="predicted"/>
<organism evidence="2 3">
    <name type="scientific">Lentinula detonsa</name>
    <dbReference type="NCBI Taxonomy" id="2804962"/>
    <lineage>
        <taxon>Eukaryota</taxon>
        <taxon>Fungi</taxon>
        <taxon>Dikarya</taxon>
        <taxon>Basidiomycota</taxon>
        <taxon>Agaricomycotina</taxon>
        <taxon>Agaricomycetes</taxon>
        <taxon>Agaricomycetidae</taxon>
        <taxon>Agaricales</taxon>
        <taxon>Marasmiineae</taxon>
        <taxon>Omphalotaceae</taxon>
        <taxon>Lentinula</taxon>
    </lineage>
</organism>
<dbReference type="EMBL" id="MU801905">
    <property type="protein sequence ID" value="KAJ3988791.1"/>
    <property type="molecule type" value="Genomic_DNA"/>
</dbReference>
<dbReference type="InterPro" id="IPR046528">
    <property type="entry name" value="DUF6593"/>
</dbReference>
<comment type="caution">
    <text evidence="2">The sequence shown here is derived from an EMBL/GenBank/DDBJ whole genome shotgun (WGS) entry which is preliminary data.</text>
</comment>
<reference evidence="2" key="1">
    <citation type="submission" date="2022-08" db="EMBL/GenBank/DDBJ databases">
        <authorList>
            <consortium name="DOE Joint Genome Institute"/>
            <person name="Min B."/>
            <person name="Riley R."/>
            <person name="Sierra-Patev S."/>
            <person name="Naranjo-Ortiz M."/>
            <person name="Looney B."/>
            <person name="Konkel Z."/>
            <person name="Slot J.C."/>
            <person name="Sakamoto Y."/>
            <person name="Steenwyk J.L."/>
            <person name="Rokas A."/>
            <person name="Carro J."/>
            <person name="Camarero S."/>
            <person name="Ferreira P."/>
            <person name="Molpeceres G."/>
            <person name="Ruiz-Duenas F.J."/>
            <person name="Serrano A."/>
            <person name="Henrissat B."/>
            <person name="Drula E."/>
            <person name="Hughes K.W."/>
            <person name="Mata J.L."/>
            <person name="Ishikawa N.K."/>
            <person name="Vargas-Isla R."/>
            <person name="Ushijima S."/>
            <person name="Smith C.A."/>
            <person name="Ahrendt S."/>
            <person name="Andreopoulos W."/>
            <person name="He G."/>
            <person name="Labutti K."/>
            <person name="Lipzen A."/>
            <person name="Ng V."/>
            <person name="Sandor L."/>
            <person name="Barry K."/>
            <person name="Martinez A.T."/>
            <person name="Xiao Y."/>
            <person name="Gibbons J.G."/>
            <person name="Terashima K."/>
            <person name="Hibbett D.S."/>
            <person name="Grigoriev I.V."/>
        </authorList>
    </citation>
    <scope>NUCLEOTIDE SEQUENCE</scope>
    <source>
        <strain evidence="2">TFB7829</strain>
    </source>
</reference>
<name>A0AA38Q7F8_9AGAR</name>
<dbReference type="Pfam" id="PF20236">
    <property type="entry name" value="DUF6593"/>
    <property type="match status" value="1"/>
</dbReference>
<evidence type="ECO:0000313" key="3">
    <source>
        <dbReference type="Proteomes" id="UP001163850"/>
    </source>
</evidence>
<gene>
    <name evidence="2" type="ORF">F5890DRAFT_1490226</name>
</gene>
<evidence type="ECO:0000259" key="1">
    <source>
        <dbReference type="Pfam" id="PF20236"/>
    </source>
</evidence>
<evidence type="ECO:0000313" key="2">
    <source>
        <dbReference type="EMBL" id="KAJ3988791.1"/>
    </source>
</evidence>
<sequence>MYSSHLDRNEKAQVSNSNSALLQFLNYLLFVLPLHHCYLPKDEITESMALSTMLRFSQTTKDPHNTEFTLHPDGRVAIKVYTDLPLKEFTANTTTVDVVTMDEVVTMNDSMNMLTSGRSKPKSGDGPILHHQRVERVGEMDFYSFSERTPKVRLRGTEEERNMLEYLERNGYGKKRRFIASSGCAYTWVDFRLKLDDKREVGRYYPRRSKGLFGAKQPAYLELERERIADIGDIGFTLVCILHESGKNAHVHV</sequence>
<protein>
    <recommendedName>
        <fullName evidence="1">DUF6593 domain-containing protein</fullName>
    </recommendedName>
</protein>
<dbReference type="Proteomes" id="UP001163850">
    <property type="component" value="Unassembled WGS sequence"/>
</dbReference>
<accession>A0AA38Q7F8</accession>
<feature type="domain" description="DUF6593" evidence="1">
    <location>
        <begin position="119"/>
        <end position="230"/>
    </location>
</feature>
<dbReference type="AlphaFoldDB" id="A0AA38Q7F8"/>